<keyword evidence="1" id="KW-0687">Ribonucleoprotein</keyword>
<dbReference type="GO" id="GO:0005840">
    <property type="term" value="C:ribosome"/>
    <property type="evidence" value="ECO:0007669"/>
    <property type="project" value="UniProtKB-KW"/>
</dbReference>
<reference evidence="1 2" key="1">
    <citation type="submission" date="2023-07" db="EMBL/GenBank/DDBJ databases">
        <title>Genomic Encyclopedia of Type Strains, Phase IV (KMG-IV): sequencing the most valuable type-strain genomes for metagenomic binning, comparative biology and taxonomic classification.</title>
        <authorList>
            <person name="Goeker M."/>
        </authorList>
    </citation>
    <scope>NUCLEOTIDE SEQUENCE [LARGE SCALE GENOMIC DNA]</scope>
    <source>
        <strain evidence="1 2">DSM 23948</strain>
    </source>
</reference>
<comment type="caution">
    <text evidence="1">The sequence shown here is derived from an EMBL/GenBank/DDBJ whole genome shotgun (WGS) entry which is preliminary data.</text>
</comment>
<name>A0ABT9V1Y1_9BACL</name>
<dbReference type="EMBL" id="JAUSTU010000004">
    <property type="protein sequence ID" value="MDQ0154963.1"/>
    <property type="molecule type" value="Genomic_DNA"/>
</dbReference>
<gene>
    <name evidence="1" type="ORF">J2S07_001267</name>
</gene>
<dbReference type="Proteomes" id="UP001231362">
    <property type="component" value="Unassembled WGS sequence"/>
</dbReference>
<proteinExistence type="predicted"/>
<evidence type="ECO:0000313" key="2">
    <source>
        <dbReference type="Proteomes" id="UP001231362"/>
    </source>
</evidence>
<evidence type="ECO:0000313" key="1">
    <source>
        <dbReference type="EMBL" id="MDQ0154963.1"/>
    </source>
</evidence>
<organism evidence="1 2">
    <name type="scientific">Anoxybacillus andreesenii</name>
    <dbReference type="NCBI Taxonomy" id="1325932"/>
    <lineage>
        <taxon>Bacteria</taxon>
        <taxon>Bacillati</taxon>
        <taxon>Bacillota</taxon>
        <taxon>Bacilli</taxon>
        <taxon>Bacillales</taxon>
        <taxon>Anoxybacillaceae</taxon>
        <taxon>Anoxybacillus</taxon>
    </lineage>
</organism>
<keyword evidence="1" id="KW-0689">Ribosomal protein</keyword>
<dbReference type="RefSeq" id="WP_307149539.1">
    <property type="nucleotide sequence ID" value="NZ_JAUSTU010000004.1"/>
</dbReference>
<accession>A0ABT9V1Y1</accession>
<protein>
    <submittedName>
        <fullName evidence="1">Ribosomal protein L21E</fullName>
    </submittedName>
</protein>
<keyword evidence="2" id="KW-1185">Reference proteome</keyword>
<sequence>MAKLNGVKTLDMVNGEITKVEYNGAVYEKVDGKAQAGDIGLRIRSDASWANIGSFYLVVRDGVYSDNGGFEPYIEVSQWHFFRKVADASAANQSPTPSTDALTDRVSTLEQRVDKLEGKTESDGFKLVTDREPKAGDFAKFSEGDTVKLVIKEGKRPHYGYGLVDNGEIGTIREIRKDLIKVDFPSQSGWSAKPNELEKVSAEELAKQAETARWASIGRKPNEFKKGDIVRLNQDSGANYKGEIVEIAQDGADSYFDENGDRYAGALHWFELITPVEQRFDKTEATA</sequence>